<dbReference type="EMBL" id="JAKKPZ010000048">
    <property type="protein sequence ID" value="KAI1706367.1"/>
    <property type="molecule type" value="Genomic_DNA"/>
</dbReference>
<dbReference type="AlphaFoldDB" id="A0AAD4MTK2"/>
<feature type="compositionally biased region" description="Basic and acidic residues" evidence="1">
    <location>
        <begin position="152"/>
        <end position="174"/>
    </location>
</feature>
<reference evidence="2" key="1">
    <citation type="submission" date="2022-01" db="EMBL/GenBank/DDBJ databases">
        <title>Genome Sequence Resource for Two Populations of Ditylenchus destructor, the Migratory Endoparasitic Phytonematode.</title>
        <authorList>
            <person name="Zhang H."/>
            <person name="Lin R."/>
            <person name="Xie B."/>
        </authorList>
    </citation>
    <scope>NUCLEOTIDE SEQUENCE</scope>
    <source>
        <strain evidence="2">BazhouSP</strain>
    </source>
</reference>
<gene>
    <name evidence="2" type="ORF">DdX_13026</name>
</gene>
<keyword evidence="3" id="KW-1185">Reference proteome</keyword>
<organism evidence="2 3">
    <name type="scientific">Ditylenchus destructor</name>
    <dbReference type="NCBI Taxonomy" id="166010"/>
    <lineage>
        <taxon>Eukaryota</taxon>
        <taxon>Metazoa</taxon>
        <taxon>Ecdysozoa</taxon>
        <taxon>Nematoda</taxon>
        <taxon>Chromadorea</taxon>
        <taxon>Rhabditida</taxon>
        <taxon>Tylenchina</taxon>
        <taxon>Tylenchomorpha</taxon>
        <taxon>Sphaerularioidea</taxon>
        <taxon>Anguinidae</taxon>
        <taxon>Anguininae</taxon>
        <taxon>Ditylenchus</taxon>
    </lineage>
</organism>
<evidence type="ECO:0000313" key="2">
    <source>
        <dbReference type="EMBL" id="KAI1706367.1"/>
    </source>
</evidence>
<accession>A0AAD4MTK2</accession>
<comment type="caution">
    <text evidence="2">The sequence shown here is derived from an EMBL/GenBank/DDBJ whole genome shotgun (WGS) entry which is preliminary data.</text>
</comment>
<feature type="region of interest" description="Disordered" evidence="1">
    <location>
        <begin position="152"/>
        <end position="182"/>
    </location>
</feature>
<proteinExistence type="predicted"/>
<evidence type="ECO:0000313" key="3">
    <source>
        <dbReference type="Proteomes" id="UP001201812"/>
    </source>
</evidence>
<evidence type="ECO:0000256" key="1">
    <source>
        <dbReference type="SAM" id="MobiDB-lite"/>
    </source>
</evidence>
<name>A0AAD4MTK2_9BILA</name>
<sequence length="182" mass="21577">MRMEKASDNYLLDDPRDSQLLKTDDLKDLKEGQIFVDEDGKHYQVKKSVLHQGMIGGPHGLGDPDDRTLRKVEAEVLIPDLMNKHLEALECKETFEEFKQCMIKENKRNEFLAFQRCKPTQSVYHKCKLETFQDPQFRQKVTNEYLKDRSEYRRTGLSAKQREMERFREWKKSQQEQNSGST</sequence>
<dbReference type="Proteomes" id="UP001201812">
    <property type="component" value="Unassembled WGS sequence"/>
</dbReference>
<protein>
    <submittedName>
        <fullName evidence="2">COX assembly mitochondrial protein like protein</fullName>
    </submittedName>
</protein>